<dbReference type="SUPFAM" id="SSF52540">
    <property type="entry name" value="P-loop containing nucleoside triphosphate hydrolases"/>
    <property type="match status" value="1"/>
</dbReference>
<dbReference type="Gene3D" id="1.25.40.10">
    <property type="entry name" value="Tetratricopeptide repeat domain"/>
    <property type="match status" value="1"/>
</dbReference>
<dbReference type="SUPFAM" id="SSF48452">
    <property type="entry name" value="TPR-like"/>
    <property type="match status" value="1"/>
</dbReference>
<keyword evidence="2" id="KW-0238">DNA-binding</keyword>
<dbReference type="SMART" id="SM00421">
    <property type="entry name" value="HTH_LUXR"/>
    <property type="match status" value="1"/>
</dbReference>
<dbReference type="Pfam" id="PF25873">
    <property type="entry name" value="WHD_MalT"/>
    <property type="match status" value="1"/>
</dbReference>
<dbReference type="EMBL" id="CP018145">
    <property type="protein sequence ID" value="ASJ55976.1"/>
    <property type="molecule type" value="Genomic_DNA"/>
</dbReference>
<dbReference type="InterPro" id="IPR041617">
    <property type="entry name" value="TPR_MalT"/>
</dbReference>
<evidence type="ECO:0000256" key="1">
    <source>
        <dbReference type="ARBA" id="ARBA00023015"/>
    </source>
</evidence>
<dbReference type="InterPro" id="IPR016032">
    <property type="entry name" value="Sig_transdc_resp-reg_C-effctor"/>
</dbReference>
<sequence length="856" mass="98790">MDLLTYSPLIATKLHVPKYGSDLLLRHQILKEIDDAGAARLILVCAPAGFGKTTAVSQWTQNSGKPIGWISLDESDNDPVRFWRYFARAIDRAQEGLGKESSSVLHPQYTASAEQLMSVLLEEIAGFERDFYLVLDDYHLIKEPSIHEGLQTLIQHASFYMHVVLITREEPPFALHRLRVRKQLKQLGSDTLRFNEEECRRLFREQLGLSLSEQAIGLLSKRTEGWVAGLQLAALSMQGKPEASKVIHQFSGNDKYVGEYLTEEVLKRLPEKVQMFLLKTSILPRLTGDLCAAVTGEPDAHDILRMLERTNSFVIALDGVNEWYRYHHLFAELLLSHVRKTYNELLPALHISASCWFESHGWIMEATEHAFLGKDWNRASRLIVAHAPWMLKQYENITLRRWMRYFDKSWLESNPELCIAFAWLHAVSNEIDQAEILLQLADEATRINHGSFDDCRVEMCVLRGYIEVMRGNVDLSLKYMEESVHMKPKFSRYFIVGIELNSDEPYVLRSRVALSGYLSNVNEYYPKLRAIWKHSGLGILAYGSIVLGELYYEQNDFEQLKYFVPRAIQLGTISLNFGVLVPVYLTLARWRKAEHRSQEMWLAMEEITSLCRQHDAPPHWMSFVETFRVRLWIEENRREEIEKWAEPYTKMNVDIVASRHEFERMTLARVYIYLKNDSAAIMLLTSLKHEAEIKDRLGSRIEAFLLLSQAYMIQKQHHEAMECMRMAVTLAAPEGYVRTFLDEGHGVAKMLYSLYKSKNVPKQEMAYLSMLLKSVEKEFPTLDIQIRVSPALEKLTERESEVLALIGEGLSNSEIADKLHLTLGTVKGHVHQIFSKLQVKNRAQAIVRLRESEIDH</sequence>
<dbReference type="InterPro" id="IPR036388">
    <property type="entry name" value="WH-like_DNA-bd_sf"/>
</dbReference>
<dbReference type="Gene3D" id="3.40.50.300">
    <property type="entry name" value="P-loop containing nucleotide triphosphate hydrolases"/>
    <property type="match status" value="1"/>
</dbReference>
<reference evidence="5 6" key="1">
    <citation type="submission" date="2016-11" db="EMBL/GenBank/DDBJ databases">
        <authorList>
            <person name="Jaros S."/>
            <person name="Januszkiewicz K."/>
            <person name="Wedrychowicz H."/>
        </authorList>
    </citation>
    <scope>NUCLEOTIDE SEQUENCE [LARGE SCALE GENOMIC DNA]</scope>
    <source>
        <strain evidence="5 6">NF2</strain>
    </source>
</reference>
<dbReference type="PRINTS" id="PR00038">
    <property type="entry name" value="HTHLUXR"/>
</dbReference>
<name>A0A220MLG8_9BACL</name>
<dbReference type="CDD" id="cd06170">
    <property type="entry name" value="LuxR_C_like"/>
    <property type="match status" value="1"/>
</dbReference>
<dbReference type="PROSITE" id="PS50043">
    <property type="entry name" value="HTH_LUXR_2"/>
    <property type="match status" value="1"/>
</dbReference>
<keyword evidence="1" id="KW-0805">Transcription regulation</keyword>
<evidence type="ECO:0000313" key="6">
    <source>
        <dbReference type="Proteomes" id="UP000197781"/>
    </source>
</evidence>
<dbReference type="Pfam" id="PF00196">
    <property type="entry name" value="GerE"/>
    <property type="match status" value="1"/>
</dbReference>
<evidence type="ECO:0000256" key="3">
    <source>
        <dbReference type="ARBA" id="ARBA00023163"/>
    </source>
</evidence>
<dbReference type="GO" id="GO:0006355">
    <property type="term" value="P:regulation of DNA-templated transcription"/>
    <property type="evidence" value="ECO:0007669"/>
    <property type="project" value="InterPro"/>
</dbReference>
<gene>
    <name evidence="5" type="ORF">BP422_21970</name>
</gene>
<dbReference type="InterPro" id="IPR059106">
    <property type="entry name" value="WHD_MalT"/>
</dbReference>
<dbReference type="PANTHER" id="PTHR44688:SF25">
    <property type="entry name" value="HTH LUXR-TYPE DOMAIN-CONTAINING PROTEIN"/>
    <property type="match status" value="1"/>
</dbReference>
<accession>A0A220MLG8</accession>
<dbReference type="Proteomes" id="UP000197781">
    <property type="component" value="Chromosome"/>
</dbReference>
<protein>
    <submittedName>
        <fullName evidence="5">Transcriptional regulator</fullName>
    </submittedName>
</protein>
<evidence type="ECO:0000259" key="4">
    <source>
        <dbReference type="PROSITE" id="PS50043"/>
    </source>
</evidence>
<dbReference type="KEGG" id="bfm:BP422_21970"/>
<keyword evidence="3" id="KW-0804">Transcription</keyword>
<dbReference type="Gene3D" id="1.10.10.10">
    <property type="entry name" value="Winged helix-like DNA-binding domain superfamily/Winged helix DNA-binding domain"/>
    <property type="match status" value="1"/>
</dbReference>
<dbReference type="InterPro" id="IPR000792">
    <property type="entry name" value="Tscrpt_reg_LuxR_C"/>
</dbReference>
<dbReference type="RefSeq" id="WP_088909593.1">
    <property type="nucleotide sequence ID" value="NZ_CP018145.1"/>
</dbReference>
<proteinExistence type="predicted"/>
<dbReference type="InterPro" id="IPR027417">
    <property type="entry name" value="P-loop_NTPase"/>
</dbReference>
<organism evidence="5 6">
    <name type="scientific">Brevibacillus formosus</name>
    <dbReference type="NCBI Taxonomy" id="54913"/>
    <lineage>
        <taxon>Bacteria</taxon>
        <taxon>Bacillati</taxon>
        <taxon>Bacillota</taxon>
        <taxon>Bacilli</taxon>
        <taxon>Bacillales</taxon>
        <taxon>Paenibacillaceae</taxon>
        <taxon>Brevibacillus</taxon>
    </lineage>
</organism>
<dbReference type="PANTHER" id="PTHR44688">
    <property type="entry name" value="DNA-BINDING TRANSCRIPTIONAL ACTIVATOR DEVR_DOSR"/>
    <property type="match status" value="1"/>
</dbReference>
<evidence type="ECO:0000256" key="2">
    <source>
        <dbReference type="ARBA" id="ARBA00023125"/>
    </source>
</evidence>
<dbReference type="Pfam" id="PF17874">
    <property type="entry name" value="TPR_MalT"/>
    <property type="match status" value="1"/>
</dbReference>
<feature type="domain" description="HTH luxR-type" evidence="4">
    <location>
        <begin position="788"/>
        <end position="853"/>
    </location>
</feature>
<dbReference type="SUPFAM" id="SSF46894">
    <property type="entry name" value="C-terminal effector domain of the bipartite response regulators"/>
    <property type="match status" value="1"/>
</dbReference>
<dbReference type="AlphaFoldDB" id="A0A220MLG8"/>
<evidence type="ECO:0000313" key="5">
    <source>
        <dbReference type="EMBL" id="ASJ55976.1"/>
    </source>
</evidence>
<dbReference type="InterPro" id="IPR011990">
    <property type="entry name" value="TPR-like_helical_dom_sf"/>
</dbReference>
<dbReference type="GO" id="GO:0003677">
    <property type="term" value="F:DNA binding"/>
    <property type="evidence" value="ECO:0007669"/>
    <property type="project" value="UniProtKB-KW"/>
</dbReference>